<dbReference type="SMART" id="SM00387">
    <property type="entry name" value="HATPase_c"/>
    <property type="match status" value="1"/>
</dbReference>
<dbReference type="InterPro" id="IPR036890">
    <property type="entry name" value="HATPase_C_sf"/>
</dbReference>
<dbReference type="GO" id="GO:0005886">
    <property type="term" value="C:plasma membrane"/>
    <property type="evidence" value="ECO:0007669"/>
    <property type="project" value="TreeGrafter"/>
</dbReference>
<keyword evidence="8" id="KW-0812">Transmembrane</keyword>
<feature type="transmembrane region" description="Helical" evidence="8">
    <location>
        <begin position="132"/>
        <end position="153"/>
    </location>
</feature>
<dbReference type="InterPro" id="IPR003661">
    <property type="entry name" value="HisK_dim/P_dom"/>
</dbReference>
<keyword evidence="4" id="KW-0808">Transferase</keyword>
<comment type="catalytic activity">
    <reaction evidence="1">
        <text>ATP + protein L-histidine = ADP + protein N-phospho-L-histidine.</text>
        <dbReference type="EC" id="2.7.13.3"/>
    </reaction>
</comment>
<dbReference type="AlphaFoldDB" id="D8JZ63"/>
<dbReference type="Pfam" id="PF00512">
    <property type="entry name" value="HisKA"/>
    <property type="match status" value="1"/>
</dbReference>
<dbReference type="Gene3D" id="3.30.565.10">
    <property type="entry name" value="Histidine kinase-like ATPase, C-terminal domain"/>
    <property type="match status" value="1"/>
</dbReference>
<dbReference type="PANTHER" id="PTHR43047">
    <property type="entry name" value="TWO-COMPONENT HISTIDINE PROTEIN KINASE"/>
    <property type="match status" value="1"/>
</dbReference>
<sequence length="553" mass="61260">MLRHVSGYAGSMDDNADSVETGRAHQPRAPRRSNLDDELRSFRDRLTHGTAHKPEFEYELLTMFARNETSAPFAMPALCFIFYIASMFWASLMEATMWIAIVSISRVYMLDQCRRLLSIPRADVNVGQWRRHFVRVEAINGLALAAFALIGISNTPTAHSLPATFSSHVFIFATLMVVLAIRMTFSSTLPHVFLAGTVPMTLAVTGRLFMLGDPFYFALASMAIGIHVFFVYLAQGLHSTALAMVEYRAEKDSLISELEEASAISDEARRRAEAANKAKSRFLATMSHELRTPLNAIMGFSEVMEKEILGPIGSDTYREYAHNIYESGNHLLCIINEILDLSRIEAGRYDLHEETVRLTDIAEDCRRLIKIKADAKTLHIVEDFAPDLPHVWADPRAMRQICLNLLSNALKFTPRGGRIVITVGHTSDGGQFVTISDTGPGIPKDEIPRVLQAFGQGSLAHQTAEGGTGLGLPIVQNLISLHGGTFDLQSELRKGTEVTVTLPRQRVLQIITPLQPLGEERHRDPAPRPARQPRMRVASPYGAATPYRASGGL</sequence>
<evidence type="ECO:0000256" key="7">
    <source>
        <dbReference type="SAM" id="MobiDB-lite"/>
    </source>
</evidence>
<evidence type="ECO:0000313" key="10">
    <source>
        <dbReference type="EMBL" id="ADJ23665.1"/>
    </source>
</evidence>
<gene>
    <name evidence="10" type="ordered locus">Hden_1862</name>
</gene>
<evidence type="ECO:0000256" key="6">
    <source>
        <dbReference type="SAM" id="Coils"/>
    </source>
</evidence>
<keyword evidence="8" id="KW-1133">Transmembrane helix</keyword>
<feature type="transmembrane region" description="Helical" evidence="8">
    <location>
        <begin position="215"/>
        <end position="234"/>
    </location>
</feature>
<dbReference type="KEGG" id="hdn:Hden_1862"/>
<feature type="region of interest" description="Disordered" evidence="7">
    <location>
        <begin position="514"/>
        <end position="553"/>
    </location>
</feature>
<feature type="domain" description="Histidine kinase" evidence="9">
    <location>
        <begin position="285"/>
        <end position="506"/>
    </location>
</feature>
<organism evidence="10 11">
    <name type="scientific">Hyphomicrobium denitrificans (strain ATCC 51888 / DSM 1869 / NCIMB 11706 / TK 0415)</name>
    <dbReference type="NCBI Taxonomy" id="582899"/>
    <lineage>
        <taxon>Bacteria</taxon>
        <taxon>Pseudomonadati</taxon>
        <taxon>Pseudomonadota</taxon>
        <taxon>Alphaproteobacteria</taxon>
        <taxon>Hyphomicrobiales</taxon>
        <taxon>Hyphomicrobiaceae</taxon>
        <taxon>Hyphomicrobium</taxon>
    </lineage>
</organism>
<dbReference type="CDD" id="cd00082">
    <property type="entry name" value="HisKA"/>
    <property type="match status" value="1"/>
</dbReference>
<dbReference type="Pfam" id="PF02518">
    <property type="entry name" value="HATPase_c"/>
    <property type="match status" value="1"/>
</dbReference>
<feature type="transmembrane region" description="Helical" evidence="8">
    <location>
        <begin position="192"/>
        <end position="209"/>
    </location>
</feature>
<dbReference type="SUPFAM" id="SSF47384">
    <property type="entry name" value="Homodimeric domain of signal transducing histidine kinase"/>
    <property type="match status" value="1"/>
</dbReference>
<evidence type="ECO:0000259" key="9">
    <source>
        <dbReference type="PROSITE" id="PS50109"/>
    </source>
</evidence>
<feature type="transmembrane region" description="Helical" evidence="8">
    <location>
        <begin position="165"/>
        <end position="185"/>
    </location>
</feature>
<dbReference type="eggNOG" id="COG0642">
    <property type="taxonomic scope" value="Bacteria"/>
</dbReference>
<evidence type="ECO:0000313" key="11">
    <source>
        <dbReference type="Proteomes" id="UP000002033"/>
    </source>
</evidence>
<dbReference type="EMBL" id="CP002083">
    <property type="protein sequence ID" value="ADJ23665.1"/>
    <property type="molecule type" value="Genomic_DNA"/>
</dbReference>
<dbReference type="Gene3D" id="1.10.287.130">
    <property type="match status" value="1"/>
</dbReference>
<name>D8JZ63_HYPDA</name>
<protein>
    <recommendedName>
        <fullName evidence="2">histidine kinase</fullName>
        <ecNumber evidence="2">2.7.13.3</ecNumber>
    </recommendedName>
</protein>
<accession>D8JZ63</accession>
<dbReference type="EC" id="2.7.13.3" evidence="2"/>
<dbReference type="STRING" id="582899.Hden_1862"/>
<evidence type="ECO:0000256" key="5">
    <source>
        <dbReference type="ARBA" id="ARBA00022777"/>
    </source>
</evidence>
<dbReference type="SUPFAM" id="SSF55874">
    <property type="entry name" value="ATPase domain of HSP90 chaperone/DNA topoisomerase II/histidine kinase"/>
    <property type="match status" value="1"/>
</dbReference>
<feature type="region of interest" description="Disordered" evidence="7">
    <location>
        <begin position="1"/>
        <end position="34"/>
    </location>
</feature>
<evidence type="ECO:0000256" key="8">
    <source>
        <dbReference type="SAM" id="Phobius"/>
    </source>
</evidence>
<dbReference type="SMART" id="SM00388">
    <property type="entry name" value="HisKA"/>
    <property type="match status" value="1"/>
</dbReference>
<dbReference type="GO" id="GO:0000155">
    <property type="term" value="F:phosphorelay sensor kinase activity"/>
    <property type="evidence" value="ECO:0007669"/>
    <property type="project" value="InterPro"/>
</dbReference>
<dbReference type="FunFam" id="3.30.565.10:FF:000006">
    <property type="entry name" value="Sensor histidine kinase WalK"/>
    <property type="match status" value="1"/>
</dbReference>
<evidence type="ECO:0000256" key="3">
    <source>
        <dbReference type="ARBA" id="ARBA00022553"/>
    </source>
</evidence>
<evidence type="ECO:0000256" key="4">
    <source>
        <dbReference type="ARBA" id="ARBA00022679"/>
    </source>
</evidence>
<evidence type="ECO:0000256" key="2">
    <source>
        <dbReference type="ARBA" id="ARBA00012438"/>
    </source>
</evidence>
<dbReference type="PROSITE" id="PS50109">
    <property type="entry name" value="HIS_KIN"/>
    <property type="match status" value="1"/>
</dbReference>
<proteinExistence type="predicted"/>
<keyword evidence="6" id="KW-0175">Coiled coil</keyword>
<dbReference type="PRINTS" id="PR00344">
    <property type="entry name" value="BCTRLSENSOR"/>
</dbReference>
<keyword evidence="8" id="KW-0472">Membrane</keyword>
<reference evidence="11" key="1">
    <citation type="journal article" date="2011" name="J. Bacteriol.">
        <title>Genome sequences of eight morphologically diverse alphaproteobacteria.</title>
        <authorList>
            <consortium name="US DOE Joint Genome Institute"/>
            <person name="Brown P.J."/>
            <person name="Kysela D.T."/>
            <person name="Buechlein A."/>
            <person name="Hemmerich C."/>
            <person name="Brun Y.V."/>
        </authorList>
    </citation>
    <scope>NUCLEOTIDE SEQUENCE [LARGE SCALE GENOMIC DNA]</scope>
    <source>
        <strain evidence="11">ATCC 51888 / DSM 1869 / NCIB 11706 / TK 0415</strain>
    </source>
</reference>
<dbReference type="InterPro" id="IPR005467">
    <property type="entry name" value="His_kinase_dom"/>
</dbReference>
<dbReference type="HOGENOM" id="CLU_000445_114_75_5"/>
<dbReference type="Proteomes" id="UP000002033">
    <property type="component" value="Chromosome"/>
</dbReference>
<dbReference type="InterPro" id="IPR004358">
    <property type="entry name" value="Sig_transdc_His_kin-like_C"/>
</dbReference>
<dbReference type="InterPro" id="IPR003594">
    <property type="entry name" value="HATPase_dom"/>
</dbReference>
<dbReference type="PANTHER" id="PTHR43047:SF72">
    <property type="entry name" value="OSMOSENSING HISTIDINE PROTEIN KINASE SLN1"/>
    <property type="match status" value="1"/>
</dbReference>
<feature type="coiled-coil region" evidence="6">
    <location>
        <begin position="244"/>
        <end position="278"/>
    </location>
</feature>
<dbReference type="InterPro" id="IPR036097">
    <property type="entry name" value="HisK_dim/P_sf"/>
</dbReference>
<keyword evidence="5 10" id="KW-0418">Kinase</keyword>
<dbReference type="GO" id="GO:0009927">
    <property type="term" value="F:histidine phosphotransfer kinase activity"/>
    <property type="evidence" value="ECO:0007669"/>
    <property type="project" value="TreeGrafter"/>
</dbReference>
<keyword evidence="11" id="KW-1185">Reference proteome</keyword>
<keyword evidence="3" id="KW-0597">Phosphoprotein</keyword>
<evidence type="ECO:0000256" key="1">
    <source>
        <dbReference type="ARBA" id="ARBA00000085"/>
    </source>
</evidence>